<dbReference type="EMBL" id="GL890840">
    <property type="protein sequence ID" value="EGJ34113.1"/>
    <property type="molecule type" value="Genomic_DNA"/>
</dbReference>
<evidence type="ECO:0000313" key="2">
    <source>
        <dbReference type="EMBL" id="EGJ34113.1"/>
    </source>
</evidence>
<evidence type="ECO:0000313" key="3">
    <source>
        <dbReference type="Proteomes" id="UP000003959"/>
    </source>
</evidence>
<dbReference type="HOGENOM" id="CLU_703842_0_0_3"/>
<feature type="coiled-coil region" evidence="1">
    <location>
        <begin position="340"/>
        <end position="367"/>
    </location>
</feature>
<dbReference type="AlphaFoldDB" id="F4XN54"/>
<accession>F4XN54</accession>
<reference evidence="3" key="1">
    <citation type="journal article" date="2011" name="Proc. Natl. Acad. Sci. U.S.A.">
        <title>Genomic insights into the physiology and ecology of the marine filamentous cyanobacterium Lyngbya majuscula.</title>
        <authorList>
            <person name="Jones A.C."/>
            <person name="Monroe E.A."/>
            <person name="Podell S."/>
            <person name="Hess W.R."/>
            <person name="Klages S."/>
            <person name="Esquenazi E."/>
            <person name="Niessen S."/>
            <person name="Hoover H."/>
            <person name="Rothmann M."/>
            <person name="Lasken R.S."/>
            <person name="Yates J.R.III."/>
            <person name="Reinhardt R."/>
            <person name="Kube M."/>
            <person name="Burkart M.D."/>
            <person name="Allen E.E."/>
            <person name="Dorrestein P.C."/>
            <person name="Gerwick W.H."/>
            <person name="Gerwick L."/>
        </authorList>
    </citation>
    <scope>NUCLEOTIDE SEQUENCE [LARGE SCALE GENOMIC DNA]</scope>
    <source>
        <strain evidence="3">3L</strain>
    </source>
</reference>
<dbReference type="eggNOG" id="COG0438">
    <property type="taxonomic scope" value="Bacteria"/>
</dbReference>
<evidence type="ECO:0000256" key="1">
    <source>
        <dbReference type="SAM" id="Coils"/>
    </source>
</evidence>
<sequence>MKSSLRVIVTGLIAQYPLGGVAWDYFQYVLGLAQLGHDVYYIEDTGQWPYNPTEGGVSAGCDYNVQYLANLMARFGLGDKWAYCFPWESQWFGLSEQKRNEVIKSADLLINVSGTLMYPWNYRQVKHLVYIDSDPAFTQVKLARGQADFQKMVDAHDIHFSFGETLADAIPKTGHHWRPTRQPIVLSEWHPSAKERNTFTTVMNWTSYKPITYNGLTYGQKDIEFKRFMKLPKLVPDVELELAVNAGKTRRTPREILAHNGWQVVDPEKVCPDLDSYRNYIESSKAEWSVAKNAYVAGKTGWFSCRSACYLAAGKPVVVQDTGFSSVLPVGEGILPFTTIEEAVTAIEEVEEKYERHSKVARAIAETYFDSNKVLSQLIEGVYNRHG</sequence>
<protein>
    <recommendedName>
        <fullName evidence="4">Glycosyltransferase</fullName>
    </recommendedName>
</protein>
<proteinExistence type="predicted"/>
<gene>
    <name evidence="2" type="ORF">LYNGBM3L_21190</name>
</gene>
<keyword evidence="3" id="KW-1185">Reference proteome</keyword>
<dbReference type="Proteomes" id="UP000003959">
    <property type="component" value="Unassembled WGS sequence"/>
</dbReference>
<evidence type="ECO:0008006" key="4">
    <source>
        <dbReference type="Google" id="ProtNLM"/>
    </source>
</evidence>
<dbReference type="OrthoDB" id="513439at2"/>
<dbReference type="RefSeq" id="WP_008181233.1">
    <property type="nucleotide sequence ID" value="NZ_GL890840.1"/>
</dbReference>
<organism evidence="2 3">
    <name type="scientific">Moorena producens 3L</name>
    <dbReference type="NCBI Taxonomy" id="489825"/>
    <lineage>
        <taxon>Bacteria</taxon>
        <taxon>Bacillati</taxon>
        <taxon>Cyanobacteriota</taxon>
        <taxon>Cyanophyceae</taxon>
        <taxon>Coleofasciculales</taxon>
        <taxon>Coleofasciculaceae</taxon>
        <taxon>Moorena</taxon>
    </lineage>
</organism>
<keyword evidence="1" id="KW-0175">Coiled coil</keyword>
<name>F4XN54_9CYAN</name>